<keyword evidence="2" id="KW-1185">Reference proteome</keyword>
<sequence>MTNLSIYIQEKDSVWLQPLESIKKNRMKNSCLILLALLTTSVSHSQKETLKFANADAPYHNVGQDSLAVKGYDVTEYFLGNTASKGSSEFQYKNQGVTYLFASEKNRSLFIENPEKYKPEFGGYCAYGLAMEVDGNGYPPGKYPVNPKTFKIIDDKLYLFYNESGYNFLKVWESNEKGNLEKANERWAIIHREK</sequence>
<dbReference type="Proteomes" id="UP000291981">
    <property type="component" value="Unassembled WGS sequence"/>
</dbReference>
<dbReference type="OrthoDB" id="344729at2"/>
<reference evidence="1 2" key="1">
    <citation type="submission" date="2019-02" db="EMBL/GenBank/DDBJ databases">
        <title>Draft genome sequence of Muricauda sp. 176CP4-71.</title>
        <authorList>
            <person name="Park J.-S."/>
        </authorList>
    </citation>
    <scope>NUCLEOTIDE SEQUENCE [LARGE SCALE GENOMIC DNA]</scope>
    <source>
        <strain evidence="1 2">176CP4-71</strain>
    </source>
</reference>
<name>A0A4Q8QB84_9FLAO</name>
<organism evidence="1 2">
    <name type="scientific">Flagellimonas allohymeniacidonis</name>
    <dbReference type="NCBI Taxonomy" id="2517819"/>
    <lineage>
        <taxon>Bacteria</taxon>
        <taxon>Pseudomonadati</taxon>
        <taxon>Bacteroidota</taxon>
        <taxon>Flavobacteriia</taxon>
        <taxon>Flavobacteriales</taxon>
        <taxon>Flavobacteriaceae</taxon>
        <taxon>Flagellimonas</taxon>
    </lineage>
</organism>
<evidence type="ECO:0000313" key="1">
    <source>
        <dbReference type="EMBL" id="TAI47595.1"/>
    </source>
</evidence>
<proteinExistence type="predicted"/>
<accession>A0A4Q8QB84</accession>
<dbReference type="AlphaFoldDB" id="A0A4Q8QB84"/>
<comment type="caution">
    <text evidence="1">The sequence shown here is derived from an EMBL/GenBank/DDBJ whole genome shotgun (WGS) entry which is preliminary data.</text>
</comment>
<dbReference type="EMBL" id="SGIU01000002">
    <property type="protein sequence ID" value="TAI47595.1"/>
    <property type="molecule type" value="Genomic_DNA"/>
</dbReference>
<evidence type="ECO:0000313" key="2">
    <source>
        <dbReference type="Proteomes" id="UP000291981"/>
    </source>
</evidence>
<dbReference type="NCBIfam" id="NF041384">
    <property type="entry name" value="YHS_seleno_dom"/>
    <property type="match status" value="1"/>
</dbReference>
<protein>
    <submittedName>
        <fullName evidence="1">YHS domain-containing protein</fullName>
    </submittedName>
</protein>
<gene>
    <name evidence="1" type="ORF">EW142_13095</name>
</gene>